<evidence type="ECO:0000313" key="2">
    <source>
        <dbReference type="Proteomes" id="UP000028631"/>
    </source>
</evidence>
<organism evidence="1 2">
    <name type="scientific">Pseudomonas syringae</name>
    <dbReference type="NCBI Taxonomy" id="317"/>
    <lineage>
        <taxon>Bacteria</taxon>
        <taxon>Pseudomonadati</taxon>
        <taxon>Pseudomonadota</taxon>
        <taxon>Gammaproteobacteria</taxon>
        <taxon>Pseudomonadales</taxon>
        <taxon>Pseudomonadaceae</taxon>
        <taxon>Pseudomonas</taxon>
    </lineage>
</organism>
<proteinExistence type="predicted"/>
<evidence type="ECO:0000313" key="1">
    <source>
        <dbReference type="EMBL" id="KFE54501.1"/>
    </source>
</evidence>
<gene>
    <name evidence="1" type="ORF">IV01_15430</name>
</gene>
<keyword evidence="2" id="KW-1185">Reference proteome</keyword>
<dbReference type="AlphaFoldDB" id="A0A085VGD8"/>
<dbReference type="PATRIC" id="fig|317.175.peg.3212"/>
<protein>
    <submittedName>
        <fullName evidence="1">Uncharacterized protein</fullName>
    </submittedName>
</protein>
<accession>A0A085VGD8</accession>
<comment type="caution">
    <text evidence="1">The sequence shown here is derived from an EMBL/GenBank/DDBJ whole genome shotgun (WGS) entry which is preliminary data.</text>
</comment>
<name>A0A085VGD8_PSESX</name>
<dbReference type="Proteomes" id="UP000028631">
    <property type="component" value="Unassembled WGS sequence"/>
</dbReference>
<sequence>MRAIDWQLVEQGAQLNGTVLHKPGRNIKLRGERGPRIRKIEKRIHGHRLPRSAERFGCRGCTREPVDRDTVVDVVWRGWVKHPMHGAALEDIAAKLVGRSTFPARHQPLGTLLCVAKVIVIWKANACAGSDHSEPRFAAARRFARR</sequence>
<dbReference type="EMBL" id="JPQU01000043">
    <property type="protein sequence ID" value="KFE54501.1"/>
    <property type="molecule type" value="Genomic_DNA"/>
</dbReference>
<reference evidence="1 2" key="1">
    <citation type="submission" date="2014-07" db="EMBL/GenBank/DDBJ databases">
        <title>Draft Genome Sequences of Environmental Pseudomonas syringae strains.</title>
        <authorList>
            <person name="Baltrus D.A."/>
            <person name="Berge O."/>
            <person name="Morris C."/>
        </authorList>
    </citation>
    <scope>NUCLEOTIDE SEQUENCE [LARGE SCALE GENOMIC DNA]</scope>
    <source>
        <strain evidence="1 2">GAW0119</strain>
    </source>
</reference>